<organism evidence="2 3">
    <name type="scientific">Bugula neritina</name>
    <name type="common">Brown bryozoan</name>
    <name type="synonym">Sertularia neritina</name>
    <dbReference type="NCBI Taxonomy" id="10212"/>
    <lineage>
        <taxon>Eukaryota</taxon>
        <taxon>Metazoa</taxon>
        <taxon>Spiralia</taxon>
        <taxon>Lophotrochozoa</taxon>
        <taxon>Bryozoa</taxon>
        <taxon>Gymnolaemata</taxon>
        <taxon>Cheilostomatida</taxon>
        <taxon>Flustrina</taxon>
        <taxon>Buguloidea</taxon>
        <taxon>Bugulidae</taxon>
        <taxon>Bugula</taxon>
    </lineage>
</organism>
<gene>
    <name evidence="2" type="ORF">EB796_021610</name>
</gene>
<keyword evidence="3" id="KW-1185">Reference proteome</keyword>
<evidence type="ECO:0000313" key="3">
    <source>
        <dbReference type="Proteomes" id="UP000593567"/>
    </source>
</evidence>
<evidence type="ECO:0000256" key="1">
    <source>
        <dbReference type="SAM" id="MobiDB-lite"/>
    </source>
</evidence>
<sequence>MHIYQASFFPSNKYFLKKQMSDDYNLRHRVKYATPFAIGQDVHLRAEGKKGTVVATAGREIVVSSGGSLLRRNQVFASPCAQELPREEEVQNTSLQRTPLPVPGQLPRSSMRQVRSPCCQAEESQQPASRANLDPPPNVTPSDAMKDVPEYRTRSGRLINKPVKLDL</sequence>
<accession>A0A7J7J1T5</accession>
<dbReference type="AlphaFoldDB" id="A0A7J7J1T5"/>
<dbReference type="EMBL" id="VXIV02003194">
    <property type="protein sequence ID" value="KAF6020063.1"/>
    <property type="molecule type" value="Genomic_DNA"/>
</dbReference>
<feature type="compositionally biased region" description="Basic and acidic residues" evidence="1">
    <location>
        <begin position="144"/>
        <end position="153"/>
    </location>
</feature>
<proteinExistence type="predicted"/>
<reference evidence="2" key="1">
    <citation type="submission" date="2020-06" db="EMBL/GenBank/DDBJ databases">
        <title>Draft genome of Bugula neritina, a colonial animal packing powerful symbionts and potential medicines.</title>
        <authorList>
            <person name="Rayko M."/>
        </authorList>
    </citation>
    <scope>NUCLEOTIDE SEQUENCE [LARGE SCALE GENOMIC DNA]</scope>
    <source>
        <strain evidence="2">Kwan_BN1</strain>
    </source>
</reference>
<protein>
    <submittedName>
        <fullName evidence="2">Uncharacterized protein</fullName>
    </submittedName>
</protein>
<dbReference type="Proteomes" id="UP000593567">
    <property type="component" value="Unassembled WGS sequence"/>
</dbReference>
<comment type="caution">
    <text evidence="2">The sequence shown here is derived from an EMBL/GenBank/DDBJ whole genome shotgun (WGS) entry which is preliminary data.</text>
</comment>
<evidence type="ECO:0000313" key="2">
    <source>
        <dbReference type="EMBL" id="KAF6020063.1"/>
    </source>
</evidence>
<feature type="region of interest" description="Disordered" evidence="1">
    <location>
        <begin position="83"/>
        <end position="167"/>
    </location>
</feature>
<name>A0A7J7J1T5_BUGNE</name>